<dbReference type="GO" id="GO:0005634">
    <property type="term" value="C:nucleus"/>
    <property type="evidence" value="ECO:0007669"/>
    <property type="project" value="UniProtKB-SubCell"/>
</dbReference>
<dbReference type="Proteomes" id="UP001408789">
    <property type="component" value="Unassembled WGS sequence"/>
</dbReference>
<comment type="subcellular location">
    <subcellularLocation>
        <location evidence="1">Nucleus</location>
    </subcellularLocation>
</comment>
<protein>
    <recommendedName>
        <fullName evidence="7">Protein NIM1-INTERACTING 1-like</fullName>
    </recommendedName>
</protein>
<gene>
    <name evidence="5" type="ORF">SSX86_011850</name>
</gene>
<comment type="similarity">
    <text evidence="2">Belongs to the NPR1-interactor family.</text>
</comment>
<feature type="region of interest" description="Disordered" evidence="4">
    <location>
        <begin position="1"/>
        <end position="20"/>
    </location>
</feature>
<dbReference type="PANTHER" id="PTHR33669:SF1">
    <property type="entry name" value="PROTEIN NIM1-INTERACTING 1"/>
    <property type="match status" value="1"/>
</dbReference>
<evidence type="ECO:0000256" key="4">
    <source>
        <dbReference type="SAM" id="MobiDB-lite"/>
    </source>
</evidence>
<keyword evidence="6" id="KW-1185">Reference proteome</keyword>
<evidence type="ECO:0000256" key="2">
    <source>
        <dbReference type="ARBA" id="ARBA00009937"/>
    </source>
</evidence>
<dbReference type="InterPro" id="IPR031425">
    <property type="entry name" value="NPR1/NH1-interacting"/>
</dbReference>
<feature type="compositionally biased region" description="Basic and acidic residues" evidence="4">
    <location>
        <begin position="35"/>
        <end position="48"/>
    </location>
</feature>
<evidence type="ECO:0000313" key="5">
    <source>
        <dbReference type="EMBL" id="KAK9067739.1"/>
    </source>
</evidence>
<dbReference type="EMBL" id="JBCNJP010000014">
    <property type="protein sequence ID" value="KAK9067739.1"/>
    <property type="molecule type" value="Genomic_DNA"/>
</dbReference>
<dbReference type="GO" id="GO:0010112">
    <property type="term" value="P:regulation of systemic acquired resistance"/>
    <property type="evidence" value="ECO:0007669"/>
    <property type="project" value="InterPro"/>
</dbReference>
<dbReference type="Pfam" id="PF15699">
    <property type="entry name" value="NPR1_interact"/>
    <property type="match status" value="1"/>
</dbReference>
<evidence type="ECO:0008006" key="7">
    <source>
        <dbReference type="Google" id="ProtNLM"/>
    </source>
</evidence>
<organism evidence="5 6">
    <name type="scientific">Deinandra increscens subsp. villosa</name>
    <dbReference type="NCBI Taxonomy" id="3103831"/>
    <lineage>
        <taxon>Eukaryota</taxon>
        <taxon>Viridiplantae</taxon>
        <taxon>Streptophyta</taxon>
        <taxon>Embryophyta</taxon>
        <taxon>Tracheophyta</taxon>
        <taxon>Spermatophyta</taxon>
        <taxon>Magnoliopsida</taxon>
        <taxon>eudicotyledons</taxon>
        <taxon>Gunneridae</taxon>
        <taxon>Pentapetalae</taxon>
        <taxon>asterids</taxon>
        <taxon>campanulids</taxon>
        <taxon>Asterales</taxon>
        <taxon>Asteraceae</taxon>
        <taxon>Asteroideae</taxon>
        <taxon>Heliantheae alliance</taxon>
        <taxon>Madieae</taxon>
        <taxon>Madiinae</taxon>
        <taxon>Deinandra</taxon>
    </lineage>
</organism>
<dbReference type="PANTHER" id="PTHR33669">
    <property type="entry name" value="PROTEIN NEGATIVE REGULATOR OF RESISTANCE"/>
    <property type="match status" value="1"/>
</dbReference>
<proteinExistence type="inferred from homology"/>
<feature type="region of interest" description="Disordered" evidence="4">
    <location>
        <begin position="35"/>
        <end position="107"/>
    </location>
</feature>
<sequence>MDNNHRSSFRDDDHEDDEKKMETFFSLIRSFREARDRRKQELEAEKLANKTRKLHPFQSPSSSSSSFERQDFQVTIPNQVPPTQQHESRNQEQEEEEEDDLNLKLSL</sequence>
<evidence type="ECO:0000313" key="6">
    <source>
        <dbReference type="Proteomes" id="UP001408789"/>
    </source>
</evidence>
<name>A0AAP0H0D7_9ASTR</name>
<keyword evidence="3" id="KW-0539">Nucleus</keyword>
<comment type="caution">
    <text evidence="5">The sequence shown here is derived from an EMBL/GenBank/DDBJ whole genome shotgun (WGS) entry which is preliminary data.</text>
</comment>
<evidence type="ECO:0000256" key="1">
    <source>
        <dbReference type="ARBA" id="ARBA00004123"/>
    </source>
</evidence>
<accession>A0AAP0H0D7</accession>
<evidence type="ECO:0000256" key="3">
    <source>
        <dbReference type="ARBA" id="ARBA00023242"/>
    </source>
</evidence>
<feature type="compositionally biased region" description="Polar residues" evidence="4">
    <location>
        <begin position="72"/>
        <end position="85"/>
    </location>
</feature>
<dbReference type="AlphaFoldDB" id="A0AAP0H0D7"/>
<reference evidence="5 6" key="1">
    <citation type="submission" date="2024-04" db="EMBL/GenBank/DDBJ databases">
        <title>The reference genome of an endangered Asteraceae, Deinandra increscens subsp. villosa, native to the Central Coast of California.</title>
        <authorList>
            <person name="Guilliams M."/>
            <person name="Hasenstab-Lehman K."/>
            <person name="Meyer R."/>
            <person name="Mcevoy S."/>
        </authorList>
    </citation>
    <scope>NUCLEOTIDE SEQUENCE [LARGE SCALE GENOMIC DNA]</scope>
    <source>
        <tissue evidence="5">Leaf</tissue>
    </source>
</reference>